<feature type="domain" description="Amine oxidase" evidence="1">
    <location>
        <begin position="16"/>
        <end position="495"/>
    </location>
</feature>
<reference evidence="2 3" key="2">
    <citation type="submission" date="2019-11" db="EMBL/GenBank/DDBJ databases">
        <authorList>
            <person name="Lu H."/>
        </authorList>
    </citation>
    <scope>NUCLEOTIDE SEQUENCE [LARGE SCALE GENOMIC DNA]</scope>
    <source>
        <strain evidence="2 3">FIM1</strain>
    </source>
</reference>
<sequence length="501" mass="56327">MSTPTHYTALVIGAGIAGLKACNELHANGIDSVICIESRDRIGGRLHAEQGRNGKYEVGAAWHHDTLSNGLFLEELSLPAEERADFVFDDEDATCLVDKNSGIVNVDQLDTLRHEFERWVEMKYYQSLGVKDLPYFDLCIEFCYQKRDLLTNDQLFHLPQLLRYMELWHGVDWYGLSGKFSGIEHNGRNALVFSYDKIVSRIAKPIKDKIHLNESVSLVKKLPNGGFQVQSDKGNYTCDYCIVTVPQSVLTFSCKDPEPSAKTAARIQFDPPLNSAITEALTEKSSFGSLGKVIFEFDKVKWSTKCGRFLTAHEQPQDFVETVRNSDDLHHLLSTMREKLPRSNDDSWKNPTYIVNLAKRTGIPTFVALTQQPLTEYLETLSKEEVEQFYRPVINKLLHSLDAQDYICDLQDKIPDSDSEAPVLKNIITTKWSSDPFALGAYSACKPGDDPMDLVIALSAGQGNLRFAGEHTIMDGAGCAYGAWESGKREAKYILDKVFTR</sequence>
<dbReference type="InterPro" id="IPR036188">
    <property type="entry name" value="FAD/NAD-bd_sf"/>
</dbReference>
<dbReference type="SUPFAM" id="SSF54373">
    <property type="entry name" value="FAD-linked reductases, C-terminal domain"/>
    <property type="match status" value="1"/>
</dbReference>
<protein>
    <submittedName>
        <fullName evidence="2">Polyamine oxidase FMS1</fullName>
    </submittedName>
</protein>
<evidence type="ECO:0000259" key="1">
    <source>
        <dbReference type="Pfam" id="PF01593"/>
    </source>
</evidence>
<organism evidence="2 3">
    <name type="scientific">Kluyveromyces marxianus</name>
    <name type="common">Yeast</name>
    <name type="synonym">Candida kefyr</name>
    <dbReference type="NCBI Taxonomy" id="4911"/>
    <lineage>
        <taxon>Eukaryota</taxon>
        <taxon>Fungi</taxon>
        <taxon>Dikarya</taxon>
        <taxon>Ascomycota</taxon>
        <taxon>Saccharomycotina</taxon>
        <taxon>Saccharomycetes</taxon>
        <taxon>Saccharomycetales</taxon>
        <taxon>Saccharomycetaceae</taxon>
        <taxon>Kluyveromyces</taxon>
    </lineage>
</organism>
<dbReference type="EMBL" id="CP015057">
    <property type="protein sequence ID" value="QGN16134.1"/>
    <property type="molecule type" value="Genomic_DNA"/>
</dbReference>
<gene>
    <name evidence="2" type="primary">FMS1</name>
    <name evidence="2" type="ORF">FIM1_2835</name>
</gene>
<accession>A0ABX6EWL5</accession>
<name>A0ABX6EWL5_KLUMA</name>
<evidence type="ECO:0000313" key="2">
    <source>
        <dbReference type="EMBL" id="QGN16134.1"/>
    </source>
</evidence>
<dbReference type="Gene3D" id="3.90.660.10">
    <property type="match status" value="1"/>
</dbReference>
<dbReference type="InterPro" id="IPR002937">
    <property type="entry name" value="Amino_oxidase"/>
</dbReference>
<keyword evidence="3" id="KW-1185">Reference proteome</keyword>
<dbReference type="PANTHER" id="PTHR10742:SF410">
    <property type="entry name" value="LYSINE-SPECIFIC HISTONE DEMETHYLASE 2"/>
    <property type="match status" value="1"/>
</dbReference>
<proteinExistence type="predicted"/>
<reference evidence="2 3" key="1">
    <citation type="submission" date="2016-03" db="EMBL/GenBank/DDBJ databases">
        <title>How can Kluyveromyces marxianus grow so fast - potential evolutionary course in Saccharomyces Complex revealed by comparative genomics.</title>
        <authorList>
            <person name="Mo W."/>
            <person name="Lu W."/>
            <person name="Yang X."/>
            <person name="Qi J."/>
            <person name="Lv H."/>
        </authorList>
    </citation>
    <scope>NUCLEOTIDE SEQUENCE [LARGE SCALE GENOMIC DNA]</scope>
    <source>
        <strain evidence="2 3">FIM1</strain>
    </source>
</reference>
<dbReference type="Gene3D" id="3.50.50.60">
    <property type="entry name" value="FAD/NAD(P)-binding domain"/>
    <property type="match status" value="1"/>
</dbReference>
<dbReference type="SUPFAM" id="SSF51905">
    <property type="entry name" value="FAD/NAD(P)-binding domain"/>
    <property type="match status" value="1"/>
</dbReference>
<evidence type="ECO:0000313" key="3">
    <source>
        <dbReference type="Proteomes" id="UP000422736"/>
    </source>
</evidence>
<dbReference type="Pfam" id="PF01593">
    <property type="entry name" value="Amino_oxidase"/>
    <property type="match status" value="1"/>
</dbReference>
<dbReference type="PANTHER" id="PTHR10742">
    <property type="entry name" value="FLAVIN MONOAMINE OXIDASE"/>
    <property type="match status" value="1"/>
</dbReference>
<dbReference type="InterPro" id="IPR050281">
    <property type="entry name" value="Flavin_monoamine_oxidase"/>
</dbReference>
<dbReference type="Proteomes" id="UP000422736">
    <property type="component" value="Chromosome 4"/>
</dbReference>